<evidence type="ECO:0000313" key="1">
    <source>
        <dbReference type="EMBL" id="MET4583762.1"/>
    </source>
</evidence>
<protein>
    <submittedName>
        <fullName evidence="1">Uncharacterized protein</fullName>
    </submittedName>
</protein>
<gene>
    <name evidence="1" type="ORF">ABIE21_003293</name>
</gene>
<comment type="caution">
    <text evidence="1">The sequence shown here is derived from an EMBL/GenBank/DDBJ whole genome shotgun (WGS) entry which is preliminary data.</text>
</comment>
<dbReference type="RefSeq" id="WP_354025936.1">
    <property type="nucleotide sequence ID" value="NZ_JBEPSJ010000005.1"/>
</dbReference>
<accession>A0ABV2QRY8</accession>
<keyword evidence="2" id="KW-1185">Reference proteome</keyword>
<dbReference type="EMBL" id="JBEPSJ010000005">
    <property type="protein sequence ID" value="MET4583762.1"/>
    <property type="molecule type" value="Genomic_DNA"/>
</dbReference>
<proteinExistence type="predicted"/>
<evidence type="ECO:0000313" key="2">
    <source>
        <dbReference type="Proteomes" id="UP001549257"/>
    </source>
</evidence>
<dbReference type="Proteomes" id="UP001549257">
    <property type="component" value="Unassembled WGS sequence"/>
</dbReference>
<organism evidence="1 2">
    <name type="scientific">Conyzicola nivalis</name>
    <dbReference type="NCBI Taxonomy" id="1477021"/>
    <lineage>
        <taxon>Bacteria</taxon>
        <taxon>Bacillati</taxon>
        <taxon>Actinomycetota</taxon>
        <taxon>Actinomycetes</taxon>
        <taxon>Micrococcales</taxon>
        <taxon>Microbacteriaceae</taxon>
        <taxon>Conyzicola</taxon>
    </lineage>
</organism>
<reference evidence="1 2" key="1">
    <citation type="submission" date="2024-06" db="EMBL/GenBank/DDBJ databases">
        <title>Sorghum-associated microbial communities from plants grown in Nebraska, USA.</title>
        <authorList>
            <person name="Schachtman D."/>
        </authorList>
    </citation>
    <scope>NUCLEOTIDE SEQUENCE [LARGE SCALE GENOMIC DNA]</scope>
    <source>
        <strain evidence="1 2">2857</strain>
    </source>
</reference>
<name>A0ABV2QRY8_9MICO</name>
<sequence>MADSRYVPRDYALNPLHFGSLTKLVQWRENMTSVADLDRLRAAQAQHKYAHLIRSSIRSSGPGTTKAFAEVNRLNYARFSRMLRGEIIMRLEDVATAERLLPGVFAPASRPNGLVESY</sequence>